<reference evidence="3" key="1">
    <citation type="submission" date="2022-11" db="UniProtKB">
        <authorList>
            <consortium name="WormBaseParasite"/>
        </authorList>
    </citation>
    <scope>IDENTIFICATION</scope>
</reference>
<accession>A0A915D0Z1</accession>
<proteinExistence type="predicted"/>
<sequence length="114" mass="12738">MYGALATYKFGGFGVLGYITQQQENYHNSQAAHKHQVKNGVFWRQDSLLPYETPQTNGSTLGETQKMQDSPIPDELSVYYLEDMEPDKGKTGESKGMASDQLAQNDVDTVGWID</sequence>
<feature type="compositionally biased region" description="Polar residues" evidence="1">
    <location>
        <begin position="53"/>
        <end position="68"/>
    </location>
</feature>
<dbReference type="WBParaSite" id="jg14766">
    <property type="protein sequence ID" value="jg14766"/>
    <property type="gene ID" value="jg14766"/>
</dbReference>
<feature type="region of interest" description="Disordered" evidence="1">
    <location>
        <begin position="85"/>
        <end position="114"/>
    </location>
</feature>
<evidence type="ECO:0000313" key="2">
    <source>
        <dbReference type="Proteomes" id="UP000887574"/>
    </source>
</evidence>
<protein>
    <submittedName>
        <fullName evidence="3">Uncharacterized protein</fullName>
    </submittedName>
</protein>
<evidence type="ECO:0000313" key="3">
    <source>
        <dbReference type="WBParaSite" id="jg14766"/>
    </source>
</evidence>
<feature type="region of interest" description="Disordered" evidence="1">
    <location>
        <begin position="53"/>
        <end position="72"/>
    </location>
</feature>
<evidence type="ECO:0000256" key="1">
    <source>
        <dbReference type="SAM" id="MobiDB-lite"/>
    </source>
</evidence>
<dbReference type="AlphaFoldDB" id="A0A915D0Z1"/>
<dbReference type="Proteomes" id="UP000887574">
    <property type="component" value="Unplaced"/>
</dbReference>
<keyword evidence="2" id="KW-1185">Reference proteome</keyword>
<name>A0A915D0Z1_9BILA</name>
<organism evidence="2 3">
    <name type="scientific">Ditylenchus dipsaci</name>
    <dbReference type="NCBI Taxonomy" id="166011"/>
    <lineage>
        <taxon>Eukaryota</taxon>
        <taxon>Metazoa</taxon>
        <taxon>Ecdysozoa</taxon>
        <taxon>Nematoda</taxon>
        <taxon>Chromadorea</taxon>
        <taxon>Rhabditida</taxon>
        <taxon>Tylenchina</taxon>
        <taxon>Tylenchomorpha</taxon>
        <taxon>Sphaerularioidea</taxon>
        <taxon>Anguinidae</taxon>
        <taxon>Anguininae</taxon>
        <taxon>Ditylenchus</taxon>
    </lineage>
</organism>